<feature type="transmembrane region" description="Helical" evidence="1">
    <location>
        <begin position="162"/>
        <end position="182"/>
    </location>
</feature>
<sequence length="590" mass="62713">MHRLIFSCGYCTFASLSLLCSLSLLSSVWGVLFSLPLSRALSLLPRSRILILLSPSLFSSLFLLWGVGFSVFSLPSLSLSFALSLDGYCRCALSGGRWGNRLSGRGRRGLCSLLFSASLLAVLRAVPLAPAVSLTTCVLSALFLSSSLLIRLALLSSLSSRALLLLLLALSSFSLLSTLRVLSASLVSLSLVSPLSLSPSSLNFTSYPSSLSLCLFLSSSRTSSSIPLSILPSWSSSFTLSSCLSTPLSPGLPLLPFYSSSIPLSLVCPCYPTPETFNPLPCASLYSSPLLTSSFTLVPSPPSRPLLLSSSPSSSPFLLAPSPSLPTSSPSLLPPLSFHPPTPSLPIILHSPHSLSSPSLPSFPLLLPSSPSPFSFSASPSCRICPLVFSSSSSPGSCPYEISHIANTAIGRSSAGLLRLALLLRFLRWPLSAPCAPRGLGLASFASFGFLRVRYTPRHQLPGEMARLWPPSPAGSSSAGRNHLLRRRKGWTWPPSPSWPHSASQAVRSHLIALKVEIESNLLQDLFAPSSSFAFFPSSSASFTSYASFTSHACFSLLHLPSSSRDASTRPATPCWPARSVCRVFCLVTT</sequence>
<protein>
    <submittedName>
        <fullName evidence="2">Uncharacterized protein</fullName>
    </submittedName>
</protein>
<feature type="transmembrane region" description="Helical" evidence="1">
    <location>
        <begin position="64"/>
        <end position="88"/>
    </location>
</feature>
<dbReference type="AlphaFoldDB" id="A0A3R7PDB6"/>
<name>A0A3R7PDB6_PENVA</name>
<dbReference type="EMBL" id="QCYY01000799">
    <property type="protein sequence ID" value="ROT82595.1"/>
    <property type="molecule type" value="Genomic_DNA"/>
</dbReference>
<reference evidence="2 3" key="1">
    <citation type="submission" date="2018-04" db="EMBL/GenBank/DDBJ databases">
        <authorList>
            <person name="Zhang X."/>
            <person name="Yuan J."/>
            <person name="Li F."/>
            <person name="Xiang J."/>
        </authorList>
    </citation>
    <scope>NUCLEOTIDE SEQUENCE [LARGE SCALE GENOMIC DNA]</scope>
    <source>
        <tissue evidence="2">Muscle</tissue>
    </source>
</reference>
<feature type="transmembrane region" description="Helical" evidence="1">
    <location>
        <begin position="109"/>
        <end position="126"/>
    </location>
</feature>
<evidence type="ECO:0000313" key="2">
    <source>
        <dbReference type="EMBL" id="ROT82595.1"/>
    </source>
</evidence>
<reference evidence="2 3" key="2">
    <citation type="submission" date="2019-01" db="EMBL/GenBank/DDBJ databases">
        <title>The decoding of complex shrimp genome reveals the adaptation for benthos swimmer, frequently molting mechanism and breeding impact on genome.</title>
        <authorList>
            <person name="Sun Y."/>
            <person name="Gao Y."/>
            <person name="Yu Y."/>
        </authorList>
    </citation>
    <scope>NUCLEOTIDE SEQUENCE [LARGE SCALE GENOMIC DNA]</scope>
    <source>
        <tissue evidence="2">Muscle</tissue>
    </source>
</reference>
<keyword evidence="1" id="KW-1133">Transmembrane helix</keyword>
<evidence type="ECO:0000256" key="1">
    <source>
        <dbReference type="SAM" id="Phobius"/>
    </source>
</evidence>
<proteinExistence type="predicted"/>
<accession>A0A3R7PDB6</accession>
<feature type="transmembrane region" description="Helical" evidence="1">
    <location>
        <begin position="132"/>
        <end position="150"/>
    </location>
</feature>
<evidence type="ECO:0000313" key="3">
    <source>
        <dbReference type="Proteomes" id="UP000283509"/>
    </source>
</evidence>
<keyword evidence="1" id="KW-0472">Membrane</keyword>
<gene>
    <name evidence="2" type="ORF">C7M84_024234</name>
</gene>
<dbReference type="Proteomes" id="UP000283509">
    <property type="component" value="Unassembled WGS sequence"/>
</dbReference>
<keyword evidence="3" id="KW-1185">Reference proteome</keyword>
<keyword evidence="1" id="KW-0812">Transmembrane</keyword>
<comment type="caution">
    <text evidence="2">The sequence shown here is derived from an EMBL/GenBank/DDBJ whole genome shotgun (WGS) entry which is preliminary data.</text>
</comment>
<organism evidence="2 3">
    <name type="scientific">Penaeus vannamei</name>
    <name type="common">Whiteleg shrimp</name>
    <name type="synonym">Litopenaeus vannamei</name>
    <dbReference type="NCBI Taxonomy" id="6689"/>
    <lineage>
        <taxon>Eukaryota</taxon>
        <taxon>Metazoa</taxon>
        <taxon>Ecdysozoa</taxon>
        <taxon>Arthropoda</taxon>
        <taxon>Crustacea</taxon>
        <taxon>Multicrustacea</taxon>
        <taxon>Malacostraca</taxon>
        <taxon>Eumalacostraca</taxon>
        <taxon>Eucarida</taxon>
        <taxon>Decapoda</taxon>
        <taxon>Dendrobranchiata</taxon>
        <taxon>Penaeoidea</taxon>
        <taxon>Penaeidae</taxon>
        <taxon>Penaeus</taxon>
    </lineage>
</organism>